<organism evidence="3 4">
    <name type="scientific">Macrococcus armenti</name>
    <dbReference type="NCBI Taxonomy" id="2875764"/>
    <lineage>
        <taxon>Bacteria</taxon>
        <taxon>Bacillati</taxon>
        <taxon>Bacillota</taxon>
        <taxon>Bacilli</taxon>
        <taxon>Bacillales</taxon>
        <taxon>Staphylococcaceae</taxon>
        <taxon>Macrococcus</taxon>
    </lineage>
</organism>
<evidence type="ECO:0000256" key="1">
    <source>
        <dbReference type="ARBA" id="ARBA00008645"/>
    </source>
</evidence>
<dbReference type="RefSeq" id="WP_243366039.1">
    <property type="nucleotide sequence ID" value="NZ_CP094348.1"/>
</dbReference>
<feature type="domain" description="AB hydrolase-1" evidence="2">
    <location>
        <begin position="14"/>
        <end position="112"/>
    </location>
</feature>
<dbReference type="EMBL" id="CP094348">
    <property type="protein sequence ID" value="UOB20783.1"/>
    <property type="molecule type" value="Genomic_DNA"/>
</dbReference>
<reference evidence="3" key="1">
    <citation type="submission" date="2022-03" db="EMBL/GenBank/DDBJ databases">
        <authorList>
            <person name="Vrbovska V."/>
            <person name="Kovarovic V."/>
            <person name="Botka T."/>
            <person name="Pantucek R."/>
        </authorList>
    </citation>
    <scope>NUCLEOTIDE SEQUENCE</scope>
    <source>
        <strain evidence="3">CCM 2609</strain>
    </source>
</reference>
<evidence type="ECO:0000259" key="2">
    <source>
        <dbReference type="Pfam" id="PF00561"/>
    </source>
</evidence>
<dbReference type="GO" id="GO:0016787">
    <property type="term" value="F:hydrolase activity"/>
    <property type="evidence" value="ECO:0007669"/>
    <property type="project" value="UniProtKB-KW"/>
</dbReference>
<keyword evidence="3" id="KW-0378">Hydrolase</keyword>
<keyword evidence="4" id="KW-1185">Reference proteome</keyword>
<proteinExistence type="inferred from homology"/>
<dbReference type="InterPro" id="IPR050266">
    <property type="entry name" value="AB_hydrolase_sf"/>
</dbReference>
<gene>
    <name evidence="3" type="ORF">MRZ06_01475</name>
</gene>
<dbReference type="Pfam" id="PF00561">
    <property type="entry name" value="Abhydrolase_1"/>
    <property type="match status" value="1"/>
</dbReference>
<dbReference type="Proteomes" id="UP000830343">
    <property type="component" value="Chromosome"/>
</dbReference>
<dbReference type="PANTHER" id="PTHR43798">
    <property type="entry name" value="MONOACYLGLYCEROL LIPASE"/>
    <property type="match status" value="1"/>
</dbReference>
<evidence type="ECO:0000313" key="4">
    <source>
        <dbReference type="Proteomes" id="UP000830343"/>
    </source>
</evidence>
<dbReference type="Gene3D" id="3.40.50.1820">
    <property type="entry name" value="alpha/beta hydrolase"/>
    <property type="match status" value="1"/>
</dbReference>
<dbReference type="PANTHER" id="PTHR43798:SF33">
    <property type="entry name" value="HYDROLASE, PUTATIVE (AFU_ORTHOLOGUE AFUA_2G14860)-RELATED"/>
    <property type="match status" value="1"/>
</dbReference>
<name>A0ABY4A0T3_9STAP</name>
<comment type="similarity">
    <text evidence="1">Belongs to the AB hydrolase superfamily.</text>
</comment>
<reference evidence="3" key="2">
    <citation type="submission" date="2022-04" db="EMBL/GenBank/DDBJ databases">
        <title>Antimicrobial genetic elements in methicillin-resistant Macrococcus armenti.</title>
        <authorList>
            <person name="Keller J.E."/>
            <person name="Schwendener S."/>
            <person name="Pantucek R."/>
            <person name="Perreten V."/>
        </authorList>
    </citation>
    <scope>NUCLEOTIDE SEQUENCE</scope>
    <source>
        <strain evidence="3">CCM 2609</strain>
    </source>
</reference>
<sequence>MILNHYVQGNSGETVLLLHSGGETALTENEFLSMQLQQNYKVIRMDLRGHGKSVSNDLDNYFIDCAHDVIETLDYLNESDIHIIGASLGALIALVINDIATHRVKSLVLTGIMTIKYEGFEESSKEEDTRLMEIIELDEVIKYMDDIHEGDWRKVITNDIGKDWYPFEYTSKLHLIDKPALLCIGENAHHELNGIEQLYMNDNVHIAIVPFAGHLANEMQPELFSKIVETFLNEITERY</sequence>
<dbReference type="SUPFAM" id="SSF53474">
    <property type="entry name" value="alpha/beta-Hydrolases"/>
    <property type="match status" value="1"/>
</dbReference>
<protein>
    <submittedName>
        <fullName evidence="3">Alpha/beta hydrolase</fullName>
    </submittedName>
</protein>
<accession>A0ABY4A0T3</accession>
<evidence type="ECO:0000313" key="3">
    <source>
        <dbReference type="EMBL" id="UOB20783.1"/>
    </source>
</evidence>
<dbReference type="InterPro" id="IPR000073">
    <property type="entry name" value="AB_hydrolase_1"/>
</dbReference>
<dbReference type="InterPro" id="IPR029058">
    <property type="entry name" value="AB_hydrolase_fold"/>
</dbReference>